<evidence type="ECO:0000256" key="8">
    <source>
        <dbReference type="ARBA" id="ARBA00022777"/>
    </source>
</evidence>
<keyword evidence="9 17" id="KW-0067">ATP-binding</keyword>
<feature type="compositionally biased region" description="Basic residues" evidence="18">
    <location>
        <begin position="783"/>
        <end position="795"/>
    </location>
</feature>
<evidence type="ECO:0000256" key="14">
    <source>
        <dbReference type="ARBA" id="ARBA00047899"/>
    </source>
</evidence>
<dbReference type="InterPro" id="IPR011009">
    <property type="entry name" value="Kinase-like_dom_sf"/>
</dbReference>
<dbReference type="SMART" id="SM00220">
    <property type="entry name" value="S_TKc"/>
    <property type="match status" value="1"/>
</dbReference>
<keyword evidence="3" id="KW-1017">Isopeptide bond</keyword>
<feature type="compositionally biased region" description="Low complexity" evidence="18">
    <location>
        <begin position="951"/>
        <end position="978"/>
    </location>
</feature>
<dbReference type="Pfam" id="PF00069">
    <property type="entry name" value="Pkinase"/>
    <property type="match status" value="1"/>
</dbReference>
<dbReference type="GO" id="GO:0004713">
    <property type="term" value="F:protein tyrosine kinase activity"/>
    <property type="evidence" value="ECO:0007669"/>
    <property type="project" value="TreeGrafter"/>
</dbReference>
<keyword evidence="5" id="KW-0597">Phosphoprotein</keyword>
<keyword evidence="10" id="KW-0832">Ubl conjugation</keyword>
<dbReference type="FunFam" id="3.30.200.20:FF:000022">
    <property type="entry name" value="Homeodomain-interacting protein kinase 2 isoform 1"/>
    <property type="match status" value="1"/>
</dbReference>
<evidence type="ECO:0000256" key="6">
    <source>
        <dbReference type="ARBA" id="ARBA00022679"/>
    </source>
</evidence>
<reference evidence="20" key="2">
    <citation type="submission" date="2015-06" db="UniProtKB">
        <authorList>
            <consortium name="EnsemblMetazoa"/>
        </authorList>
    </citation>
    <scope>IDENTIFICATION</scope>
</reference>
<keyword evidence="11" id="KW-0805">Transcription regulation</keyword>
<evidence type="ECO:0000256" key="2">
    <source>
        <dbReference type="ARBA" id="ARBA00012513"/>
    </source>
</evidence>
<keyword evidence="7 17" id="KW-0547">Nucleotide-binding</keyword>
<dbReference type="SUPFAM" id="SSF56112">
    <property type="entry name" value="Protein kinase-like (PK-like)"/>
    <property type="match status" value="1"/>
</dbReference>
<comment type="catalytic activity">
    <reaction evidence="14">
        <text>L-threonyl-[protein] + ATP = O-phospho-L-threonyl-[protein] + ADP + H(+)</text>
        <dbReference type="Rhea" id="RHEA:46608"/>
        <dbReference type="Rhea" id="RHEA-COMP:11060"/>
        <dbReference type="Rhea" id="RHEA-COMP:11605"/>
        <dbReference type="ChEBI" id="CHEBI:15378"/>
        <dbReference type="ChEBI" id="CHEBI:30013"/>
        <dbReference type="ChEBI" id="CHEBI:30616"/>
        <dbReference type="ChEBI" id="CHEBI:61977"/>
        <dbReference type="ChEBI" id="CHEBI:456216"/>
        <dbReference type="EC" id="2.7.11.1"/>
    </reaction>
</comment>
<keyword evidence="6" id="KW-0808">Transferase</keyword>
<dbReference type="InterPro" id="IPR000719">
    <property type="entry name" value="Prot_kinase_dom"/>
</dbReference>
<keyword evidence="4" id="KW-0723">Serine/threonine-protein kinase</keyword>
<feature type="compositionally biased region" description="Low complexity" evidence="18">
    <location>
        <begin position="799"/>
        <end position="824"/>
    </location>
</feature>
<evidence type="ECO:0000256" key="9">
    <source>
        <dbReference type="ARBA" id="ARBA00022840"/>
    </source>
</evidence>
<feature type="domain" description="Protein kinase" evidence="19">
    <location>
        <begin position="33"/>
        <end position="360"/>
    </location>
</feature>
<evidence type="ECO:0000256" key="12">
    <source>
        <dbReference type="ARBA" id="ARBA00023163"/>
    </source>
</evidence>
<dbReference type="InterPro" id="IPR017441">
    <property type="entry name" value="Protein_kinase_ATP_BS"/>
</dbReference>
<dbReference type="EMBL" id="CAEY01000552">
    <property type="status" value="NOT_ANNOTATED_CDS"/>
    <property type="molecule type" value="Genomic_DNA"/>
</dbReference>
<evidence type="ECO:0000259" key="19">
    <source>
        <dbReference type="PROSITE" id="PS50011"/>
    </source>
</evidence>
<comment type="catalytic activity">
    <reaction evidence="15">
        <text>L-seryl-[protein] + ATP = O-phospho-L-seryl-[protein] + ADP + H(+)</text>
        <dbReference type="Rhea" id="RHEA:17989"/>
        <dbReference type="Rhea" id="RHEA-COMP:9863"/>
        <dbReference type="Rhea" id="RHEA-COMP:11604"/>
        <dbReference type="ChEBI" id="CHEBI:15378"/>
        <dbReference type="ChEBI" id="CHEBI:29999"/>
        <dbReference type="ChEBI" id="CHEBI:30616"/>
        <dbReference type="ChEBI" id="CHEBI:83421"/>
        <dbReference type="ChEBI" id="CHEBI:456216"/>
        <dbReference type="EC" id="2.7.11.1"/>
    </reaction>
</comment>
<comment type="similarity">
    <text evidence="16">Belongs to the protein kinase superfamily. CMGC Ser/Thr protein kinase family. HIPK subfamily.</text>
</comment>
<dbReference type="FunFam" id="1.10.510.10:FF:000029">
    <property type="entry name" value="Homeodomain-interacting protein kinase 2 isoform 1"/>
    <property type="match status" value="1"/>
</dbReference>
<evidence type="ECO:0000256" key="17">
    <source>
        <dbReference type="PROSITE-ProRule" id="PRU10141"/>
    </source>
</evidence>
<keyword evidence="8" id="KW-0418">Kinase</keyword>
<dbReference type="InterPro" id="IPR050494">
    <property type="entry name" value="Ser_Thr_dual-spec_kinase"/>
</dbReference>
<dbReference type="PROSITE" id="PS00108">
    <property type="entry name" value="PROTEIN_KINASE_ST"/>
    <property type="match status" value="1"/>
</dbReference>
<dbReference type="KEGG" id="tut:107367238"/>
<dbReference type="PROSITE" id="PS00107">
    <property type="entry name" value="PROTEIN_KINASE_ATP"/>
    <property type="match status" value="1"/>
</dbReference>
<dbReference type="GO" id="GO:0005524">
    <property type="term" value="F:ATP binding"/>
    <property type="evidence" value="ECO:0007669"/>
    <property type="project" value="UniProtKB-UniRule"/>
</dbReference>
<evidence type="ECO:0000256" key="11">
    <source>
        <dbReference type="ARBA" id="ARBA00023015"/>
    </source>
</evidence>
<evidence type="ECO:0000256" key="13">
    <source>
        <dbReference type="ARBA" id="ARBA00023242"/>
    </source>
</evidence>
<dbReference type="InterPro" id="IPR008271">
    <property type="entry name" value="Ser/Thr_kinase_AS"/>
</dbReference>
<gene>
    <name evidence="20" type="primary">107367238</name>
</gene>
<organism evidence="20 21">
    <name type="scientific">Tetranychus urticae</name>
    <name type="common">Two-spotted spider mite</name>
    <dbReference type="NCBI Taxonomy" id="32264"/>
    <lineage>
        <taxon>Eukaryota</taxon>
        <taxon>Metazoa</taxon>
        <taxon>Ecdysozoa</taxon>
        <taxon>Arthropoda</taxon>
        <taxon>Chelicerata</taxon>
        <taxon>Arachnida</taxon>
        <taxon>Acari</taxon>
        <taxon>Acariformes</taxon>
        <taxon>Trombidiformes</taxon>
        <taxon>Prostigmata</taxon>
        <taxon>Eleutherengona</taxon>
        <taxon>Raphignathae</taxon>
        <taxon>Tetranychoidea</taxon>
        <taxon>Tetranychidae</taxon>
        <taxon>Tetranychus</taxon>
    </lineage>
</organism>
<evidence type="ECO:0000256" key="18">
    <source>
        <dbReference type="SAM" id="MobiDB-lite"/>
    </source>
</evidence>
<feature type="compositionally biased region" description="Low complexity" evidence="18">
    <location>
        <begin position="1047"/>
        <end position="1063"/>
    </location>
</feature>
<dbReference type="GO" id="GO:0004674">
    <property type="term" value="F:protein serine/threonine kinase activity"/>
    <property type="evidence" value="ECO:0007669"/>
    <property type="project" value="UniProtKB-KW"/>
</dbReference>
<proteinExistence type="inferred from homology"/>
<dbReference type="Gene3D" id="3.30.200.20">
    <property type="entry name" value="Phosphorylase Kinase, domain 1"/>
    <property type="match status" value="1"/>
</dbReference>
<dbReference type="Proteomes" id="UP000015104">
    <property type="component" value="Unassembled WGS sequence"/>
</dbReference>
<evidence type="ECO:0000256" key="7">
    <source>
        <dbReference type="ARBA" id="ARBA00022741"/>
    </source>
</evidence>
<dbReference type="PROSITE" id="PS50011">
    <property type="entry name" value="PROTEIN_KINASE_DOM"/>
    <property type="match status" value="1"/>
</dbReference>
<evidence type="ECO:0000313" key="21">
    <source>
        <dbReference type="Proteomes" id="UP000015104"/>
    </source>
</evidence>
<accession>T1KUC1</accession>
<dbReference type="PANTHER" id="PTHR24058:SF17">
    <property type="entry name" value="HOMEODOMAIN INTERACTING PROTEIN KINASE, ISOFORM D"/>
    <property type="match status" value="1"/>
</dbReference>
<comment type="subcellular location">
    <subcellularLocation>
        <location evidence="1">Nucleus</location>
    </subcellularLocation>
</comment>
<dbReference type="EnsemblMetazoa" id="tetur21g02890.1">
    <property type="protein sequence ID" value="tetur21g02890.1"/>
    <property type="gene ID" value="tetur21g02890"/>
</dbReference>
<feature type="region of interest" description="Disordered" evidence="18">
    <location>
        <begin position="747"/>
        <end position="856"/>
    </location>
</feature>
<dbReference type="AlphaFoldDB" id="T1KUC1"/>
<dbReference type="OMA" id="LHQVPTW"/>
<evidence type="ECO:0000256" key="3">
    <source>
        <dbReference type="ARBA" id="ARBA00022499"/>
    </source>
</evidence>
<keyword evidence="12" id="KW-0804">Transcription</keyword>
<feature type="binding site" evidence="17">
    <location>
        <position position="62"/>
    </location>
    <ligand>
        <name>ATP</name>
        <dbReference type="ChEBI" id="CHEBI:30616"/>
    </ligand>
</feature>
<dbReference type="OrthoDB" id="10030361at2759"/>
<dbReference type="GO" id="GO:0005737">
    <property type="term" value="C:cytoplasm"/>
    <property type="evidence" value="ECO:0007669"/>
    <property type="project" value="UniProtKB-ARBA"/>
</dbReference>
<evidence type="ECO:0000256" key="16">
    <source>
        <dbReference type="ARBA" id="ARBA00061380"/>
    </source>
</evidence>
<evidence type="ECO:0000256" key="15">
    <source>
        <dbReference type="ARBA" id="ARBA00048679"/>
    </source>
</evidence>
<evidence type="ECO:0000256" key="4">
    <source>
        <dbReference type="ARBA" id="ARBA00022527"/>
    </source>
</evidence>
<dbReference type="STRING" id="32264.T1KUC1"/>
<evidence type="ECO:0000256" key="5">
    <source>
        <dbReference type="ARBA" id="ARBA00022553"/>
    </source>
</evidence>
<dbReference type="PANTHER" id="PTHR24058">
    <property type="entry name" value="DUAL SPECIFICITY PROTEIN KINASE"/>
    <property type="match status" value="1"/>
</dbReference>
<reference evidence="21" key="1">
    <citation type="submission" date="2011-08" db="EMBL/GenBank/DDBJ databases">
        <authorList>
            <person name="Rombauts S."/>
        </authorList>
    </citation>
    <scope>NUCLEOTIDE SEQUENCE</scope>
    <source>
        <strain evidence="21">London</strain>
    </source>
</reference>
<dbReference type="CDD" id="cd14211">
    <property type="entry name" value="STKc_HIPK"/>
    <property type="match status" value="1"/>
</dbReference>
<keyword evidence="13" id="KW-0539">Nucleus</keyword>
<evidence type="ECO:0000313" key="20">
    <source>
        <dbReference type="EnsemblMetazoa" id="tetur21g02890.1"/>
    </source>
</evidence>
<dbReference type="EC" id="2.7.11.1" evidence="2"/>
<dbReference type="eggNOG" id="KOG0667">
    <property type="taxonomic scope" value="Eukaryota"/>
</dbReference>
<protein>
    <recommendedName>
        <fullName evidence="2">non-specific serine/threonine protein kinase</fullName>
        <ecNumber evidence="2">2.7.11.1</ecNumber>
    </recommendedName>
</protein>
<feature type="compositionally biased region" description="Low complexity" evidence="18">
    <location>
        <begin position="922"/>
        <end position="944"/>
    </location>
</feature>
<dbReference type="HOGENOM" id="CLU_447309_0_0_1"/>
<dbReference type="GO" id="GO:0005654">
    <property type="term" value="C:nucleoplasm"/>
    <property type="evidence" value="ECO:0007669"/>
    <property type="project" value="UniProtKB-ARBA"/>
</dbReference>
<feature type="compositionally biased region" description="Low complexity" evidence="18">
    <location>
        <begin position="756"/>
        <end position="782"/>
    </location>
</feature>
<sequence length="1106" mass="121153">MPPANSTKSTNSNSEGDYQLVQHEVLYSNYNQYEVLDFLGRGTFGQVVKCWKKGTNEIVAIKILKNHPSYVRQGQIEVSILQRLSAESSDDFNFVRAYECFNHKNHTCLVFEMLEQNLYDFLKKNNFQPLPLKFIRPILQQVLTALLKLKQLGLIHADLKPENIMLVDPERYPFRVKVIDFGSASHVSKAVCSTYLQSRYYRAPEIILGLPFCEAIDMWSLGCVVAELFLGWPLYPGASEYDQIRYISQTQSLPADHMLNEATKTTRFFHRETNSSYPYWRLKTPEEHESETNIKSKEARKYIFNCLDDMAQVNVPDLEGTELLAEKADRREFIDLLKRMLTLDQDRRITPGEALNHNFVALFHLHEYAHCQNVKASVQMMQVVRSSRNPLRNSSNNNLNSVTSEANSYVPSNDHATNFYHQVAAPRIAAATSSSVRAAQFRAVAAHQAAAVDPFQTALCVPSILCPPGAHQTGPSAQVPPNPYQNLNSPAKHVVPMVAAAQTQGTVQFQPSLITAQSYVPVSAVAVQWPPPQPPAPVVTGSNNRQQIFVGPTLPPWQQFPAAAQRAALAAIQSQQQQQSVLADEAWSKSFVFERAMLQAAAPDASAIIPMAELAASTNASGQQAAEQAYYDHLTRGAAAAAAAVAGDRGGLISGGQQLPGSWGMVPVSGPAQPAHQSSIQHHPTHHFRQPLPAHGATLLAAIPSSQRRQTIANSAAAAAMAMAAYAGSSSSCYNVSAAGGGNNNGNGNSGGPGGMSSSSSMSNLNNLNHHLNSSLSNSASNSHHHLNHLNHHHGGVGNNSIGSNNSNNGNNSSNLNSNINNSHRPSRTKEYSSSQLSPVKKRVKESSPPKWNYDPIIMSGSSSRQYLESGYASVLVNSPSINFDSDEPHRPTKSVVIMKSSGSSNSNGSSNANLSNMKFQVHQQTNSQHLHSQQQQQQQQPQQQQPPPQHAHQQQQQALQHQQQQQTSQQSHQQIQSLHHHHHLHHQPAPAHHSIPSAKLTLTSSDLRDAKKQGNLQTITLEDTPSPAVSVITISDSSEEEEDSTNSRSNNLSTTTTATASSAITSATTTNTLNQHLHLHSNHNHLHNHLHTINNSRTLHPAPTW</sequence>
<evidence type="ECO:0000256" key="10">
    <source>
        <dbReference type="ARBA" id="ARBA00022843"/>
    </source>
</evidence>
<evidence type="ECO:0000256" key="1">
    <source>
        <dbReference type="ARBA" id="ARBA00004123"/>
    </source>
</evidence>
<feature type="region of interest" description="Disordered" evidence="18">
    <location>
        <begin position="1036"/>
        <end position="1063"/>
    </location>
</feature>
<keyword evidence="21" id="KW-1185">Reference proteome</keyword>
<dbReference type="Gene3D" id="1.10.510.10">
    <property type="entry name" value="Transferase(Phosphotransferase) domain 1"/>
    <property type="match status" value="1"/>
</dbReference>
<feature type="region of interest" description="Disordered" evidence="18">
    <location>
        <begin position="922"/>
        <end position="996"/>
    </location>
</feature>
<name>T1KUC1_TETUR</name>